<name>A0A6J4VV63_9BACT</name>
<dbReference type="AlphaFoldDB" id="A0A6J4VV63"/>
<accession>A0A6J4VV63</accession>
<feature type="compositionally biased region" description="Low complexity" evidence="1">
    <location>
        <begin position="26"/>
        <end position="47"/>
    </location>
</feature>
<feature type="compositionally biased region" description="Basic and acidic residues" evidence="1">
    <location>
        <begin position="207"/>
        <end position="224"/>
    </location>
</feature>
<feature type="non-terminal residue" evidence="2">
    <location>
        <position position="1"/>
    </location>
</feature>
<evidence type="ECO:0000256" key="1">
    <source>
        <dbReference type="SAM" id="MobiDB-lite"/>
    </source>
</evidence>
<feature type="compositionally biased region" description="Low complexity" evidence="1">
    <location>
        <begin position="80"/>
        <end position="94"/>
    </location>
</feature>
<gene>
    <name evidence="2" type="ORF">AVDCRST_MAG18-4199</name>
</gene>
<reference evidence="2" key="1">
    <citation type="submission" date="2020-02" db="EMBL/GenBank/DDBJ databases">
        <authorList>
            <person name="Meier V. D."/>
        </authorList>
    </citation>
    <scope>NUCLEOTIDE SEQUENCE</scope>
    <source>
        <strain evidence="2">AVDCRST_MAG18</strain>
    </source>
</reference>
<feature type="compositionally biased region" description="Basic and acidic residues" evidence="1">
    <location>
        <begin position="113"/>
        <end position="126"/>
    </location>
</feature>
<feature type="region of interest" description="Disordered" evidence="1">
    <location>
        <begin position="1"/>
        <end position="246"/>
    </location>
</feature>
<protein>
    <submittedName>
        <fullName evidence="2">Uncharacterized protein</fullName>
    </submittedName>
</protein>
<feature type="non-terminal residue" evidence="2">
    <location>
        <position position="246"/>
    </location>
</feature>
<feature type="compositionally biased region" description="Basic and acidic residues" evidence="1">
    <location>
        <begin position="165"/>
        <end position="175"/>
    </location>
</feature>
<feature type="compositionally biased region" description="Basic residues" evidence="1">
    <location>
        <begin position="176"/>
        <end position="195"/>
    </location>
</feature>
<dbReference type="EMBL" id="CADCWN010000336">
    <property type="protein sequence ID" value="CAA9587752.1"/>
    <property type="molecule type" value="Genomic_DNA"/>
</dbReference>
<evidence type="ECO:0000313" key="2">
    <source>
        <dbReference type="EMBL" id="CAA9587752.1"/>
    </source>
</evidence>
<sequence>GGRAVLGRPLPQPRAGQPALRGGGCRAPRAPRAAPGRGAARGAPAGARGRGRGGRGAGAAPARRGPRHHRHDPGGGALAGGAARLAAATRPAQRGARRGGAAAGAGAGGGRRPARDAADARARGERPLAGAPRLTPGDRDPGGCHRGHHRGGPTGGGRAPGPGRLRAERARDAGRRARPARAAHARDRRRARAGRPHGAAAPQGGLRQDRRGQPTRAGRADLRPALRPAPGGRDEHRPRRPVCPRV</sequence>
<organism evidence="2">
    <name type="scientific">uncultured Thermomicrobiales bacterium</name>
    <dbReference type="NCBI Taxonomy" id="1645740"/>
    <lineage>
        <taxon>Bacteria</taxon>
        <taxon>Pseudomonadati</taxon>
        <taxon>Thermomicrobiota</taxon>
        <taxon>Thermomicrobia</taxon>
        <taxon>Thermomicrobiales</taxon>
        <taxon>environmental samples</taxon>
    </lineage>
</organism>
<proteinExistence type="predicted"/>
<feature type="compositionally biased region" description="Gly residues" evidence="1">
    <location>
        <begin position="101"/>
        <end position="111"/>
    </location>
</feature>